<dbReference type="AlphaFoldDB" id="X1KWX7"/>
<protein>
    <submittedName>
        <fullName evidence="1">Uncharacterized protein</fullName>
    </submittedName>
</protein>
<organism evidence="1">
    <name type="scientific">marine sediment metagenome</name>
    <dbReference type="NCBI Taxonomy" id="412755"/>
    <lineage>
        <taxon>unclassified sequences</taxon>
        <taxon>metagenomes</taxon>
        <taxon>ecological metagenomes</taxon>
    </lineage>
</organism>
<accession>X1KWX7</accession>
<feature type="non-terminal residue" evidence="1">
    <location>
        <position position="1"/>
    </location>
</feature>
<gene>
    <name evidence="1" type="ORF">S03H2_72177</name>
</gene>
<sequence length="68" mass="8118">GFTPVSHHSNTFIKSLVKQDFDFILQEKNKAEEELTRQNKYNKLRADIWKLATDKSYTEYELIQKLLN</sequence>
<proteinExistence type="predicted"/>
<dbReference type="EMBL" id="BARU01048656">
    <property type="protein sequence ID" value="GAH98150.1"/>
    <property type="molecule type" value="Genomic_DNA"/>
</dbReference>
<comment type="caution">
    <text evidence="1">The sequence shown here is derived from an EMBL/GenBank/DDBJ whole genome shotgun (WGS) entry which is preliminary data.</text>
</comment>
<reference evidence="1" key="1">
    <citation type="journal article" date="2014" name="Front. Microbiol.">
        <title>High frequency of phylogenetically diverse reductive dehalogenase-homologous genes in deep subseafloor sedimentary metagenomes.</title>
        <authorList>
            <person name="Kawai M."/>
            <person name="Futagami T."/>
            <person name="Toyoda A."/>
            <person name="Takaki Y."/>
            <person name="Nishi S."/>
            <person name="Hori S."/>
            <person name="Arai W."/>
            <person name="Tsubouchi T."/>
            <person name="Morono Y."/>
            <person name="Uchiyama I."/>
            <person name="Ito T."/>
            <person name="Fujiyama A."/>
            <person name="Inagaki F."/>
            <person name="Takami H."/>
        </authorList>
    </citation>
    <scope>NUCLEOTIDE SEQUENCE</scope>
    <source>
        <strain evidence="1">Expedition CK06-06</strain>
    </source>
</reference>
<name>X1KWX7_9ZZZZ</name>
<evidence type="ECO:0000313" key="1">
    <source>
        <dbReference type="EMBL" id="GAH98150.1"/>
    </source>
</evidence>
<feature type="non-terminal residue" evidence="1">
    <location>
        <position position="68"/>
    </location>
</feature>